<reference evidence="2 3" key="1">
    <citation type="submission" date="2016-09" db="EMBL/GenBank/DDBJ databases">
        <title>Metabolic pathway, cell adaptation mechanisms and a novel monoxygenase revealed through proteogenomic-transcription analysis of a Sphingomonas haloaromaticamans strain degrading the fungicide ortho-phenylphenol.</title>
        <authorList>
            <person name="Perruchon C."/>
            <person name="Papadopoulou E.S."/>
            <person name="Rousidou C."/>
            <person name="Vasileiadis S."/>
            <person name="Tanou G."/>
            <person name="Amoutzias G."/>
            <person name="Molassiotis A."/>
            <person name="Karpouzas D.G."/>
        </authorList>
    </citation>
    <scope>NUCLEOTIDE SEQUENCE [LARGE SCALE GENOMIC DNA]</scope>
    <source>
        <strain evidence="2 3">P3</strain>
    </source>
</reference>
<keyword evidence="1" id="KW-0732">Signal</keyword>
<gene>
    <name evidence="2" type="ORF">BHE75_01457</name>
</gene>
<protein>
    <submittedName>
        <fullName evidence="2">Uncharacterized protein</fullName>
    </submittedName>
</protein>
<organism evidence="2 3">
    <name type="scientific">Edaphosphingomonas haloaromaticamans</name>
    <dbReference type="NCBI Taxonomy" id="653954"/>
    <lineage>
        <taxon>Bacteria</taxon>
        <taxon>Pseudomonadati</taxon>
        <taxon>Pseudomonadota</taxon>
        <taxon>Alphaproteobacteria</taxon>
        <taxon>Sphingomonadales</taxon>
        <taxon>Rhizorhabdaceae</taxon>
        <taxon>Edaphosphingomonas</taxon>
    </lineage>
</organism>
<dbReference type="AlphaFoldDB" id="A0A1S1HCB1"/>
<comment type="caution">
    <text evidence="2">The sequence shown here is derived from an EMBL/GenBank/DDBJ whole genome shotgun (WGS) entry which is preliminary data.</text>
</comment>
<accession>A0A1S1HCB1</accession>
<name>A0A1S1HCB1_9SPHN</name>
<dbReference type="RefSeq" id="WP_070933431.1">
    <property type="nucleotide sequence ID" value="NZ_MIPT01000001.1"/>
</dbReference>
<feature type="signal peptide" evidence="1">
    <location>
        <begin position="1"/>
        <end position="23"/>
    </location>
</feature>
<evidence type="ECO:0000313" key="3">
    <source>
        <dbReference type="Proteomes" id="UP000179467"/>
    </source>
</evidence>
<dbReference type="OrthoDB" id="7596687at2"/>
<keyword evidence="3" id="KW-1185">Reference proteome</keyword>
<evidence type="ECO:0000313" key="2">
    <source>
        <dbReference type="EMBL" id="OHT19472.1"/>
    </source>
</evidence>
<dbReference type="EMBL" id="MIPT01000001">
    <property type="protein sequence ID" value="OHT19472.1"/>
    <property type="molecule type" value="Genomic_DNA"/>
</dbReference>
<evidence type="ECO:0000256" key="1">
    <source>
        <dbReference type="SAM" id="SignalP"/>
    </source>
</evidence>
<proteinExistence type="predicted"/>
<feature type="chain" id="PRO_5010265693" evidence="1">
    <location>
        <begin position="24"/>
        <end position="91"/>
    </location>
</feature>
<sequence length="91" mass="9281">MTKPIIGAIAAALVCLTGSPGMAHTLNSGAQAEPSIIRETAEGFAICSCASACSAQTAKRPAPVRIGANVLLDPAVIKADRLNEKDARHAK</sequence>
<dbReference type="Proteomes" id="UP000179467">
    <property type="component" value="Unassembled WGS sequence"/>
</dbReference>